<protein>
    <submittedName>
        <fullName evidence="1">GD22728</fullName>
    </submittedName>
</protein>
<reference evidence="2" key="3">
    <citation type="journal article" date="2013" name="Genome Res.">
        <title>A second-generation assembly of the Drosophila simulans genome provides new insights into patterns of lineage-specific divergence.</title>
        <authorList>
            <person name="Hu T.T."/>
            <person name="Eisen M.B."/>
            <person name="Thornton K.R."/>
            <person name="Andolfatto P."/>
        </authorList>
    </citation>
    <scope>NUCLEOTIDE SEQUENCE [LARGE SCALE GENOMIC DNA]</scope>
    <source>
        <strain evidence="2">W501</strain>
    </source>
</reference>
<sequence>MEGGKAVLHSSDLPYEYIYDDEKHVSNMPDSKLSVRNILESANASAKDKMINKKLSRCIPPYPHAVRVKNGVRVYEYSEPRKQSFKSSLWKEAYNILHQRLDIAEPIAAKQRVRTQIHPCLHRIVGLLDPETCIKCPRCHKSILSTKVLKSK</sequence>
<dbReference type="HOGENOM" id="CLU_1733412_0_0_1"/>
<name>B4Q9P6_DROSI</name>
<gene>
    <name evidence="1" type="primary">Dsim\GD22728</name>
    <name evidence="1" type="ORF">Dsim_GD22728</name>
    <name evidence="2" type="ORF">Dsimw501_GD22728</name>
</gene>
<dbReference type="OrthoDB" id="7831131at2759"/>
<reference evidence="1 3" key="1">
    <citation type="journal article" date="2007" name="Nature">
        <title>Evolution of genes and genomes on the Drosophila phylogeny.</title>
        <authorList>
            <consortium name="Drosophila 12 Genomes Consortium"/>
            <person name="Clark A.G."/>
            <person name="Eisen M.B."/>
            <person name="Smith D.R."/>
            <person name="Bergman C.M."/>
            <person name="Oliver B."/>
            <person name="Markow T.A."/>
            <person name="Kaufman T.C."/>
            <person name="Kellis M."/>
            <person name="Gelbart W."/>
            <person name="Iyer V.N."/>
            <person name="Pollard D.A."/>
            <person name="Sackton T.B."/>
            <person name="Larracuente A.M."/>
            <person name="Singh N.D."/>
            <person name="Abad J.P."/>
            <person name="Abt D.N."/>
            <person name="Adryan B."/>
            <person name="Aguade M."/>
            <person name="Akashi H."/>
            <person name="Anderson W.W."/>
            <person name="Aquadro C.F."/>
            <person name="Ardell D.H."/>
            <person name="Arguello R."/>
            <person name="Artieri C.G."/>
            <person name="Barbash D.A."/>
            <person name="Barker D."/>
            <person name="Barsanti P."/>
            <person name="Batterham P."/>
            <person name="Batzoglou S."/>
            <person name="Begun D."/>
            <person name="Bhutkar A."/>
            <person name="Blanco E."/>
            <person name="Bosak S.A."/>
            <person name="Bradley R.K."/>
            <person name="Brand A.D."/>
            <person name="Brent M.R."/>
            <person name="Brooks A.N."/>
            <person name="Brown R.H."/>
            <person name="Butlin R.K."/>
            <person name="Caggese C."/>
            <person name="Calvi B.R."/>
            <person name="Bernardo de Carvalho A."/>
            <person name="Caspi A."/>
            <person name="Castrezana S."/>
            <person name="Celniker S.E."/>
            <person name="Chang J.L."/>
            <person name="Chapple C."/>
            <person name="Chatterji S."/>
            <person name="Chinwalla A."/>
            <person name="Civetta A."/>
            <person name="Clifton S.W."/>
            <person name="Comeron J.M."/>
            <person name="Costello J.C."/>
            <person name="Coyne J.A."/>
            <person name="Daub J."/>
            <person name="David R.G."/>
            <person name="Delcher A.L."/>
            <person name="Delehaunty K."/>
            <person name="Do C.B."/>
            <person name="Ebling H."/>
            <person name="Edwards K."/>
            <person name="Eickbush T."/>
            <person name="Evans J.D."/>
            <person name="Filipski A."/>
            <person name="Findeiss S."/>
            <person name="Freyhult E."/>
            <person name="Fulton L."/>
            <person name="Fulton R."/>
            <person name="Garcia A.C."/>
            <person name="Gardiner A."/>
            <person name="Garfield D.A."/>
            <person name="Garvin B.E."/>
            <person name="Gibson G."/>
            <person name="Gilbert D."/>
            <person name="Gnerre S."/>
            <person name="Godfrey J."/>
            <person name="Good R."/>
            <person name="Gotea V."/>
            <person name="Gravely B."/>
            <person name="Greenberg A.J."/>
            <person name="Griffiths-Jones S."/>
            <person name="Gross S."/>
            <person name="Guigo R."/>
            <person name="Gustafson E.A."/>
            <person name="Haerty W."/>
            <person name="Hahn M.W."/>
            <person name="Halligan D.L."/>
            <person name="Halpern A.L."/>
            <person name="Halter G.M."/>
            <person name="Han M.V."/>
            <person name="Heger A."/>
            <person name="Hillier L."/>
            <person name="Hinrichs A.S."/>
            <person name="Holmes I."/>
            <person name="Hoskins R.A."/>
            <person name="Hubisz M.J."/>
            <person name="Hultmark D."/>
            <person name="Huntley M.A."/>
            <person name="Jaffe D.B."/>
            <person name="Jagadeeshan S."/>
            <person name="Jeck W.R."/>
            <person name="Johnson J."/>
            <person name="Jones C.D."/>
            <person name="Jordan W.C."/>
            <person name="Karpen G.H."/>
            <person name="Kataoka E."/>
            <person name="Keightley P.D."/>
            <person name="Kheradpour P."/>
            <person name="Kirkness E.F."/>
            <person name="Koerich L.B."/>
            <person name="Kristiansen K."/>
            <person name="Kudrna D."/>
            <person name="Kulathinal R.J."/>
            <person name="Kumar S."/>
            <person name="Kwok R."/>
            <person name="Lander E."/>
            <person name="Langley C.H."/>
            <person name="Lapoint R."/>
            <person name="Lazzaro B.P."/>
            <person name="Lee S.J."/>
            <person name="Levesque L."/>
            <person name="Li R."/>
            <person name="Lin C.F."/>
            <person name="Lin M.F."/>
            <person name="Lindblad-Toh K."/>
            <person name="Llopart A."/>
            <person name="Long M."/>
            <person name="Low L."/>
            <person name="Lozovsky E."/>
            <person name="Lu J."/>
            <person name="Luo M."/>
            <person name="Machado C.A."/>
            <person name="Makalowski W."/>
            <person name="Marzo M."/>
            <person name="Matsuda M."/>
            <person name="Matzkin L."/>
            <person name="McAllister B."/>
            <person name="McBride C.S."/>
            <person name="McKernan B."/>
            <person name="McKernan K."/>
            <person name="Mendez-Lago M."/>
            <person name="Minx P."/>
            <person name="Mollenhauer M.U."/>
            <person name="Montooth K."/>
            <person name="Mount S.M."/>
            <person name="Mu X."/>
            <person name="Myers E."/>
            <person name="Negre B."/>
            <person name="Newfeld S."/>
            <person name="Nielsen R."/>
            <person name="Noor M.A."/>
            <person name="O'Grady P."/>
            <person name="Pachter L."/>
            <person name="Papaceit M."/>
            <person name="Parisi M.J."/>
            <person name="Parisi M."/>
            <person name="Parts L."/>
            <person name="Pedersen J.S."/>
            <person name="Pesole G."/>
            <person name="Phillippy A.M."/>
            <person name="Ponting C.P."/>
            <person name="Pop M."/>
            <person name="Porcelli D."/>
            <person name="Powell J.R."/>
            <person name="Prohaska S."/>
            <person name="Pruitt K."/>
            <person name="Puig M."/>
            <person name="Quesneville H."/>
            <person name="Ram K.R."/>
            <person name="Rand D."/>
            <person name="Rasmussen M.D."/>
            <person name="Reed L.K."/>
            <person name="Reenan R."/>
            <person name="Reily A."/>
            <person name="Remington K.A."/>
            <person name="Rieger T.T."/>
            <person name="Ritchie M.G."/>
            <person name="Robin C."/>
            <person name="Rogers Y.H."/>
            <person name="Rohde C."/>
            <person name="Rozas J."/>
            <person name="Rubenfield M.J."/>
            <person name="Ruiz A."/>
            <person name="Russo S."/>
            <person name="Salzberg S.L."/>
            <person name="Sanchez-Gracia A."/>
            <person name="Saranga D.J."/>
            <person name="Sato H."/>
            <person name="Schaeffer S.W."/>
            <person name="Schatz M.C."/>
            <person name="Schlenke T."/>
            <person name="Schwartz R."/>
            <person name="Segarra C."/>
            <person name="Singh R.S."/>
            <person name="Sirot L."/>
            <person name="Sirota M."/>
            <person name="Sisneros N.B."/>
            <person name="Smith C.D."/>
            <person name="Smith T.F."/>
            <person name="Spieth J."/>
            <person name="Stage D.E."/>
            <person name="Stark A."/>
            <person name="Stephan W."/>
            <person name="Strausberg R.L."/>
            <person name="Strempel S."/>
            <person name="Sturgill D."/>
            <person name="Sutton G."/>
            <person name="Sutton G.G."/>
            <person name="Tao W."/>
            <person name="Teichmann S."/>
            <person name="Tobari Y.N."/>
            <person name="Tomimura Y."/>
            <person name="Tsolas J.M."/>
            <person name="Valente V.L."/>
            <person name="Venter E."/>
            <person name="Venter J.C."/>
            <person name="Vicario S."/>
            <person name="Vieira F.G."/>
            <person name="Vilella A.J."/>
            <person name="Villasante A."/>
            <person name="Walenz B."/>
            <person name="Wang J."/>
            <person name="Wasserman M."/>
            <person name="Watts T."/>
            <person name="Wilson D."/>
            <person name="Wilson R.K."/>
            <person name="Wing R.A."/>
            <person name="Wolfner M.F."/>
            <person name="Wong A."/>
            <person name="Wong G.K."/>
            <person name="Wu C.I."/>
            <person name="Wu G."/>
            <person name="Yamamoto D."/>
            <person name="Yang H.P."/>
            <person name="Yang S.P."/>
            <person name="Yorke J.A."/>
            <person name="Yoshida K."/>
            <person name="Zdobnov E."/>
            <person name="Zhang P."/>
            <person name="Zhang Y."/>
            <person name="Zimin A.V."/>
            <person name="Baldwin J."/>
            <person name="Abdouelleil A."/>
            <person name="Abdulkadir J."/>
            <person name="Abebe A."/>
            <person name="Abera B."/>
            <person name="Abreu J."/>
            <person name="Acer S.C."/>
            <person name="Aftuck L."/>
            <person name="Alexander A."/>
            <person name="An P."/>
            <person name="Anderson E."/>
            <person name="Anderson S."/>
            <person name="Arachi H."/>
            <person name="Azer M."/>
            <person name="Bachantsang P."/>
            <person name="Barry A."/>
            <person name="Bayul T."/>
            <person name="Berlin A."/>
            <person name="Bessette D."/>
            <person name="Bloom T."/>
            <person name="Blye J."/>
            <person name="Boguslavskiy L."/>
            <person name="Bonnet C."/>
            <person name="Boukhgalter B."/>
            <person name="Bourzgui I."/>
            <person name="Brown A."/>
            <person name="Cahill P."/>
            <person name="Channer S."/>
            <person name="Cheshatsang Y."/>
            <person name="Chuda L."/>
            <person name="Citroen M."/>
            <person name="Collymore A."/>
            <person name="Cooke P."/>
            <person name="Costello M."/>
            <person name="D'Aco K."/>
            <person name="Daza R."/>
            <person name="De Haan G."/>
            <person name="DeGray S."/>
            <person name="DeMaso C."/>
            <person name="Dhargay N."/>
            <person name="Dooley K."/>
            <person name="Dooley E."/>
            <person name="Doricent M."/>
            <person name="Dorje P."/>
            <person name="Dorjee K."/>
            <person name="Dupes A."/>
            <person name="Elong R."/>
            <person name="Falk J."/>
            <person name="Farina A."/>
            <person name="Faro S."/>
            <person name="Ferguson D."/>
            <person name="Fisher S."/>
            <person name="Foley C.D."/>
            <person name="Franke A."/>
            <person name="Friedrich D."/>
            <person name="Gadbois L."/>
            <person name="Gearin G."/>
            <person name="Gearin C.R."/>
            <person name="Giannoukos G."/>
            <person name="Goode T."/>
            <person name="Graham J."/>
            <person name="Grandbois E."/>
            <person name="Grewal S."/>
            <person name="Gyaltsen K."/>
            <person name="Hafez N."/>
            <person name="Hagos B."/>
            <person name="Hall J."/>
            <person name="Henson C."/>
            <person name="Hollinger A."/>
            <person name="Honan T."/>
            <person name="Huard M.D."/>
            <person name="Hughes L."/>
            <person name="Hurhula B."/>
            <person name="Husby M.E."/>
            <person name="Kamat A."/>
            <person name="Kanga B."/>
            <person name="Kashin S."/>
            <person name="Khazanovich D."/>
            <person name="Kisner P."/>
            <person name="Lance K."/>
            <person name="Lara M."/>
            <person name="Lee W."/>
            <person name="Lennon N."/>
            <person name="Letendre F."/>
            <person name="LeVine R."/>
            <person name="Lipovsky A."/>
            <person name="Liu X."/>
            <person name="Liu J."/>
            <person name="Liu S."/>
            <person name="Lokyitsang T."/>
            <person name="Lokyitsang Y."/>
            <person name="Lubonja R."/>
            <person name="Lui A."/>
            <person name="MacDonald P."/>
            <person name="Magnisalis V."/>
            <person name="Maru K."/>
            <person name="Matthews C."/>
            <person name="McCusker W."/>
            <person name="McDonough S."/>
            <person name="Mehta T."/>
            <person name="Meldrim J."/>
            <person name="Meneus L."/>
            <person name="Mihai O."/>
            <person name="Mihalev A."/>
            <person name="Mihova T."/>
            <person name="Mittelman R."/>
            <person name="Mlenga V."/>
            <person name="Montmayeur A."/>
            <person name="Mulrain L."/>
            <person name="Navidi A."/>
            <person name="Naylor J."/>
            <person name="Negash T."/>
            <person name="Nguyen T."/>
            <person name="Nguyen N."/>
            <person name="Nicol R."/>
            <person name="Norbu C."/>
            <person name="Norbu N."/>
            <person name="Novod N."/>
            <person name="O'Neill B."/>
            <person name="Osman S."/>
            <person name="Markiewicz E."/>
            <person name="Oyono O.L."/>
            <person name="Patti C."/>
            <person name="Phunkhang P."/>
            <person name="Pierre F."/>
            <person name="Priest M."/>
            <person name="Raghuraman S."/>
            <person name="Rege F."/>
            <person name="Reyes R."/>
            <person name="Rise C."/>
            <person name="Rogov P."/>
            <person name="Ross K."/>
            <person name="Ryan E."/>
            <person name="Settipalli S."/>
            <person name="Shea T."/>
            <person name="Sherpa N."/>
            <person name="Shi L."/>
            <person name="Shih D."/>
            <person name="Sparrow T."/>
            <person name="Spaulding J."/>
            <person name="Stalker J."/>
            <person name="Stange-Thomann N."/>
            <person name="Stavropoulos S."/>
            <person name="Stone C."/>
            <person name="Strader C."/>
            <person name="Tesfaye S."/>
            <person name="Thomson T."/>
            <person name="Thoulutsang Y."/>
            <person name="Thoulutsang D."/>
            <person name="Topham K."/>
            <person name="Topping I."/>
            <person name="Tsamla T."/>
            <person name="Vassiliev H."/>
            <person name="Vo A."/>
            <person name="Wangchuk T."/>
            <person name="Wangdi T."/>
            <person name="Weiand M."/>
            <person name="Wilkinson J."/>
            <person name="Wilson A."/>
            <person name="Yadav S."/>
            <person name="Young G."/>
            <person name="Yu Q."/>
            <person name="Zembek L."/>
            <person name="Zhong D."/>
            <person name="Zimmer A."/>
            <person name="Zwirko Z."/>
            <person name="Jaffe D.B."/>
            <person name="Alvarez P."/>
            <person name="Brockman W."/>
            <person name="Butler J."/>
            <person name="Chin C."/>
            <person name="Gnerre S."/>
            <person name="Grabherr M."/>
            <person name="Kleber M."/>
            <person name="Mauceli E."/>
            <person name="MacCallum I."/>
        </authorList>
    </citation>
    <scope>NUCLEOTIDE SEQUENCE [LARGE SCALE GENOMIC DNA]</scope>
    <source>
        <strain evidence="1">Mixed</strain>
        <strain evidence="3">mosaic</strain>
    </source>
</reference>
<evidence type="ECO:0000313" key="1">
    <source>
        <dbReference type="EMBL" id="EDX03657.1"/>
    </source>
</evidence>
<dbReference type="KEGG" id="dsi:Dsimw501_GD22728"/>
<dbReference type="EMBL" id="CM002910">
    <property type="protein sequence ID" value="KMY87959.1"/>
    <property type="molecule type" value="Genomic_DNA"/>
</dbReference>
<dbReference type="EMBL" id="CM000361">
    <property type="protein sequence ID" value="EDX03657.1"/>
    <property type="molecule type" value="Genomic_DNA"/>
</dbReference>
<dbReference type="STRING" id="7240.B4Q9P6"/>
<accession>B4Q9P6</accession>
<organism evidence="1 3">
    <name type="scientific">Drosophila simulans</name>
    <name type="common">Fruit fly</name>
    <dbReference type="NCBI Taxonomy" id="7240"/>
    <lineage>
        <taxon>Eukaryota</taxon>
        <taxon>Metazoa</taxon>
        <taxon>Ecdysozoa</taxon>
        <taxon>Arthropoda</taxon>
        <taxon>Hexapoda</taxon>
        <taxon>Insecta</taxon>
        <taxon>Pterygota</taxon>
        <taxon>Neoptera</taxon>
        <taxon>Endopterygota</taxon>
        <taxon>Diptera</taxon>
        <taxon>Brachycera</taxon>
        <taxon>Muscomorpha</taxon>
        <taxon>Ephydroidea</taxon>
        <taxon>Drosophilidae</taxon>
        <taxon>Drosophila</taxon>
        <taxon>Sophophora</taxon>
    </lineage>
</organism>
<dbReference type="Bgee" id="FBgn0194125">
    <property type="expression patterns" value="Expressed in embryo and 3 other cell types or tissues"/>
</dbReference>
<dbReference type="Proteomes" id="UP000000304">
    <property type="component" value="Chromosome 2L"/>
</dbReference>
<evidence type="ECO:0000313" key="3">
    <source>
        <dbReference type="Proteomes" id="UP000000304"/>
    </source>
</evidence>
<dbReference type="AlphaFoldDB" id="B4Q9P6"/>
<proteinExistence type="predicted"/>
<dbReference type="OMA" id="RCIPPYP"/>
<keyword evidence="3" id="KW-1185">Reference proteome</keyword>
<dbReference type="Proteomes" id="UP000035880">
    <property type="component" value="Chromosome 2L"/>
</dbReference>
<evidence type="ECO:0000313" key="2">
    <source>
        <dbReference type="EMBL" id="KMY87959.1"/>
    </source>
</evidence>
<reference evidence="2" key="4">
    <citation type="submission" date="2014-06" db="EMBL/GenBank/DDBJ databases">
        <authorList>
            <person name="Hu T."/>
            <person name="Eisen M.B."/>
            <person name="Thornton K.R."/>
            <person name="Andolfatto P."/>
        </authorList>
    </citation>
    <scope>NUCLEOTIDE SEQUENCE</scope>
    <source>
        <strain evidence="2">W501</strain>
    </source>
</reference>
<reference evidence="1" key="2">
    <citation type="submission" date="2008-06" db="EMBL/GenBank/DDBJ databases">
        <authorList>
            <consortium name="FlyBase"/>
        </authorList>
    </citation>
    <scope>NUCLEOTIDE SEQUENCE</scope>
    <source>
        <strain evidence="1">Mixed</strain>
        <strain evidence="2">W501</strain>
    </source>
</reference>